<feature type="domain" description="EF-hand" evidence="1">
    <location>
        <begin position="68"/>
        <end position="94"/>
    </location>
</feature>
<evidence type="ECO:0000259" key="1">
    <source>
        <dbReference type="PROSITE" id="PS50222"/>
    </source>
</evidence>
<dbReference type="PROSITE" id="PS00018">
    <property type="entry name" value="EF_HAND_1"/>
    <property type="match status" value="2"/>
</dbReference>
<dbReference type="EMBL" id="CP042425">
    <property type="protein sequence ID" value="QEL20607.1"/>
    <property type="molecule type" value="Genomic_DNA"/>
</dbReference>
<dbReference type="Proteomes" id="UP000324974">
    <property type="component" value="Chromosome"/>
</dbReference>
<feature type="domain" description="EF-hand" evidence="1">
    <location>
        <begin position="21"/>
        <end position="56"/>
    </location>
</feature>
<dbReference type="InterPro" id="IPR011992">
    <property type="entry name" value="EF-hand-dom_pair"/>
</dbReference>
<organism evidence="2 3">
    <name type="scientific">Limnoglobus roseus</name>
    <dbReference type="NCBI Taxonomy" id="2598579"/>
    <lineage>
        <taxon>Bacteria</taxon>
        <taxon>Pseudomonadati</taxon>
        <taxon>Planctomycetota</taxon>
        <taxon>Planctomycetia</taxon>
        <taxon>Gemmatales</taxon>
        <taxon>Gemmataceae</taxon>
        <taxon>Limnoglobus</taxon>
    </lineage>
</organism>
<keyword evidence="3" id="KW-1185">Reference proteome</keyword>
<dbReference type="SMART" id="SM00054">
    <property type="entry name" value="EFh"/>
    <property type="match status" value="2"/>
</dbReference>
<dbReference type="PROSITE" id="PS50222">
    <property type="entry name" value="EF_HAND_2"/>
    <property type="match status" value="2"/>
</dbReference>
<dbReference type="AlphaFoldDB" id="A0A5C1AQX7"/>
<dbReference type="Gene3D" id="1.10.238.10">
    <property type="entry name" value="EF-hand"/>
    <property type="match status" value="1"/>
</dbReference>
<evidence type="ECO:0000313" key="3">
    <source>
        <dbReference type="Proteomes" id="UP000324974"/>
    </source>
</evidence>
<dbReference type="GO" id="GO:0005509">
    <property type="term" value="F:calcium ion binding"/>
    <property type="evidence" value="ECO:0007669"/>
    <property type="project" value="InterPro"/>
</dbReference>
<reference evidence="3" key="1">
    <citation type="submission" date="2019-08" db="EMBL/GenBank/DDBJ databases">
        <title>Limnoglobus roseus gen. nov., sp. nov., a novel freshwater planctomycete with a giant genome from the family Gemmataceae.</title>
        <authorList>
            <person name="Kulichevskaya I.S."/>
            <person name="Naumoff D.G."/>
            <person name="Miroshnikov K."/>
            <person name="Ivanova A."/>
            <person name="Philippov D.A."/>
            <person name="Hakobyan A."/>
            <person name="Rijpstra I.C."/>
            <person name="Sinninghe Damste J.S."/>
            <person name="Liesack W."/>
            <person name="Dedysh S.N."/>
        </authorList>
    </citation>
    <scope>NUCLEOTIDE SEQUENCE [LARGE SCALE GENOMIC DNA]</scope>
    <source>
        <strain evidence="3">PX52</strain>
    </source>
</reference>
<dbReference type="SUPFAM" id="SSF47473">
    <property type="entry name" value="EF-hand"/>
    <property type="match status" value="1"/>
</dbReference>
<name>A0A5C1AQX7_9BACT</name>
<evidence type="ECO:0000313" key="2">
    <source>
        <dbReference type="EMBL" id="QEL20607.1"/>
    </source>
</evidence>
<dbReference type="KEGG" id="lrs:PX52LOC_07712"/>
<dbReference type="RefSeq" id="WP_149114883.1">
    <property type="nucleotide sequence ID" value="NZ_CP042425.1"/>
</dbReference>
<dbReference type="Pfam" id="PF13499">
    <property type="entry name" value="EF-hand_7"/>
    <property type="match status" value="1"/>
</dbReference>
<accession>A0A5C1AQX7</accession>
<dbReference type="InterPro" id="IPR018247">
    <property type="entry name" value="EF_Hand_1_Ca_BS"/>
</dbReference>
<dbReference type="OrthoDB" id="1443945at2"/>
<gene>
    <name evidence="2" type="ORF">PX52LOC_07712</name>
</gene>
<sequence length="94" mass="10163">MASEENRRELDEKVTALVAIRFGGDYRAAFARYDANGDGVISKDELKALLADAGIGSGLTRWAWANGIIEAVDTNRDGVIDWAEFEAVFQPTGG</sequence>
<proteinExistence type="predicted"/>
<dbReference type="InterPro" id="IPR002048">
    <property type="entry name" value="EF_hand_dom"/>
</dbReference>
<protein>
    <submittedName>
        <fullName evidence="2">EF-hand domain-containing protein</fullName>
    </submittedName>
</protein>
<dbReference type="CDD" id="cd00051">
    <property type="entry name" value="EFh"/>
    <property type="match status" value="1"/>
</dbReference>